<keyword evidence="9" id="KW-0676">Redox-active center</keyword>
<comment type="caution">
    <text evidence="12">The sequence shown here is derived from an EMBL/GenBank/DDBJ whole genome shotgun (WGS) entry which is preliminary data.</text>
</comment>
<evidence type="ECO:0000256" key="6">
    <source>
        <dbReference type="ARBA" id="ARBA00023002"/>
    </source>
</evidence>
<evidence type="ECO:0000256" key="4">
    <source>
        <dbReference type="ARBA" id="ARBA00022719"/>
    </source>
</evidence>
<name>A0A1F6X0W7_9BACT</name>
<organism evidence="12 13">
    <name type="scientific">Candidatus Nomurabacteria bacterium RIFCSPLOWO2_01_FULL_33_24</name>
    <dbReference type="NCBI Taxonomy" id="1801765"/>
    <lineage>
        <taxon>Bacteria</taxon>
        <taxon>Candidatus Nomuraibacteriota</taxon>
    </lineage>
</organism>
<dbReference type="EMBL" id="MFUP01000008">
    <property type="protein sequence ID" value="OGI87786.1"/>
    <property type="molecule type" value="Genomic_DNA"/>
</dbReference>
<evidence type="ECO:0000256" key="7">
    <source>
        <dbReference type="ARBA" id="ARBA00023136"/>
    </source>
</evidence>
<evidence type="ECO:0000256" key="2">
    <source>
        <dbReference type="ARBA" id="ARBA00006214"/>
    </source>
</evidence>
<evidence type="ECO:0000256" key="3">
    <source>
        <dbReference type="ARBA" id="ARBA00022692"/>
    </source>
</evidence>
<keyword evidence="7 10" id="KW-0472">Membrane</keyword>
<evidence type="ECO:0000313" key="12">
    <source>
        <dbReference type="EMBL" id="OGI87786.1"/>
    </source>
</evidence>
<protein>
    <recommendedName>
        <fullName evidence="11">Vitamin K epoxide reductase domain-containing protein</fullName>
    </recommendedName>
</protein>
<dbReference type="GO" id="GO:0016020">
    <property type="term" value="C:membrane"/>
    <property type="evidence" value="ECO:0007669"/>
    <property type="project" value="UniProtKB-SubCell"/>
</dbReference>
<dbReference type="CDD" id="cd10546">
    <property type="entry name" value="VKOR"/>
    <property type="match status" value="1"/>
</dbReference>
<dbReference type="GO" id="GO:0016491">
    <property type="term" value="F:oxidoreductase activity"/>
    <property type="evidence" value="ECO:0007669"/>
    <property type="project" value="UniProtKB-KW"/>
</dbReference>
<dbReference type="SMART" id="SM00756">
    <property type="entry name" value="VKc"/>
    <property type="match status" value="1"/>
</dbReference>
<dbReference type="Gene3D" id="1.20.1440.130">
    <property type="entry name" value="VKOR domain"/>
    <property type="match status" value="1"/>
</dbReference>
<feature type="transmembrane region" description="Helical" evidence="10">
    <location>
        <begin position="21"/>
        <end position="38"/>
    </location>
</feature>
<dbReference type="Pfam" id="PF07884">
    <property type="entry name" value="VKOR"/>
    <property type="match status" value="1"/>
</dbReference>
<evidence type="ECO:0000313" key="13">
    <source>
        <dbReference type="Proteomes" id="UP000185809"/>
    </source>
</evidence>
<dbReference type="GO" id="GO:0048038">
    <property type="term" value="F:quinone binding"/>
    <property type="evidence" value="ECO:0007669"/>
    <property type="project" value="UniProtKB-KW"/>
</dbReference>
<accession>A0A1F6X0W7</accession>
<evidence type="ECO:0000256" key="8">
    <source>
        <dbReference type="ARBA" id="ARBA00023157"/>
    </source>
</evidence>
<dbReference type="AlphaFoldDB" id="A0A1F6X0W7"/>
<feature type="domain" description="Vitamin K epoxide reductase" evidence="11">
    <location>
        <begin position="16"/>
        <end position="148"/>
    </location>
</feature>
<feature type="transmembrane region" description="Helical" evidence="10">
    <location>
        <begin position="158"/>
        <end position="176"/>
    </location>
</feature>
<dbReference type="InterPro" id="IPR038354">
    <property type="entry name" value="VKOR_sf"/>
</dbReference>
<feature type="transmembrane region" description="Helical" evidence="10">
    <location>
        <begin position="101"/>
        <end position="117"/>
    </location>
</feature>
<evidence type="ECO:0000256" key="9">
    <source>
        <dbReference type="ARBA" id="ARBA00023284"/>
    </source>
</evidence>
<evidence type="ECO:0000256" key="5">
    <source>
        <dbReference type="ARBA" id="ARBA00022989"/>
    </source>
</evidence>
<dbReference type="Proteomes" id="UP000185809">
    <property type="component" value="Unassembled WGS sequence"/>
</dbReference>
<sequence>MERQEATQRNIQEKSKLKGRTLFIILAVLGAVIMGYLISLHYTNQANSICEFGEKLSCDLVNKSHYSEILGIPFSVLGFVYFLGTLGAGIGWYNRFTLKKVIFFSILFLGPALYLTGTEIFLIKSFCLFCEISKILMISIVINSYLALKPEKFDHKELVVGMVIAIFLGGATYLLHSITLLN</sequence>
<keyword evidence="3 10" id="KW-0812">Transmembrane</keyword>
<keyword evidence="4" id="KW-0874">Quinone</keyword>
<comment type="subcellular location">
    <subcellularLocation>
        <location evidence="1">Membrane</location>
        <topology evidence="1">Multi-pass membrane protein</topology>
    </subcellularLocation>
</comment>
<proteinExistence type="inferred from homology"/>
<keyword evidence="8" id="KW-1015">Disulfide bond</keyword>
<evidence type="ECO:0000256" key="10">
    <source>
        <dbReference type="SAM" id="Phobius"/>
    </source>
</evidence>
<evidence type="ECO:0000259" key="11">
    <source>
        <dbReference type="SMART" id="SM00756"/>
    </source>
</evidence>
<keyword evidence="6" id="KW-0560">Oxidoreductase</keyword>
<gene>
    <name evidence="12" type="ORF">A2995_00715</name>
</gene>
<feature type="transmembrane region" description="Helical" evidence="10">
    <location>
        <begin position="69"/>
        <end position="94"/>
    </location>
</feature>
<dbReference type="InterPro" id="IPR012932">
    <property type="entry name" value="VKOR"/>
</dbReference>
<keyword evidence="5 10" id="KW-1133">Transmembrane helix</keyword>
<reference evidence="12 13" key="1">
    <citation type="journal article" date="2016" name="Nat. Commun.">
        <title>Thousands of microbial genomes shed light on interconnected biogeochemical processes in an aquifer system.</title>
        <authorList>
            <person name="Anantharaman K."/>
            <person name="Brown C.T."/>
            <person name="Hug L.A."/>
            <person name="Sharon I."/>
            <person name="Castelle C.J."/>
            <person name="Probst A.J."/>
            <person name="Thomas B.C."/>
            <person name="Singh A."/>
            <person name="Wilkins M.J."/>
            <person name="Karaoz U."/>
            <person name="Brodie E.L."/>
            <person name="Williams K.H."/>
            <person name="Hubbard S.S."/>
            <person name="Banfield J.F."/>
        </authorList>
    </citation>
    <scope>NUCLEOTIDE SEQUENCE [LARGE SCALE GENOMIC DNA]</scope>
</reference>
<evidence type="ECO:0000256" key="1">
    <source>
        <dbReference type="ARBA" id="ARBA00004141"/>
    </source>
</evidence>
<comment type="similarity">
    <text evidence="2">Belongs to the VKOR family.</text>
</comment>